<reference evidence="1" key="2">
    <citation type="journal article" date="2020" name="Nat. Commun.">
        <title>Large-scale genome sequencing of mycorrhizal fungi provides insights into the early evolution of symbiotic traits.</title>
        <authorList>
            <person name="Miyauchi S."/>
            <person name="Kiss E."/>
            <person name="Kuo A."/>
            <person name="Drula E."/>
            <person name="Kohler A."/>
            <person name="Sanchez-Garcia M."/>
            <person name="Morin E."/>
            <person name="Andreopoulos B."/>
            <person name="Barry K.W."/>
            <person name="Bonito G."/>
            <person name="Buee M."/>
            <person name="Carver A."/>
            <person name="Chen C."/>
            <person name="Cichocki N."/>
            <person name="Clum A."/>
            <person name="Culley D."/>
            <person name="Crous P.W."/>
            <person name="Fauchery L."/>
            <person name="Girlanda M."/>
            <person name="Hayes R.D."/>
            <person name="Keri Z."/>
            <person name="LaButti K."/>
            <person name="Lipzen A."/>
            <person name="Lombard V."/>
            <person name="Magnuson J."/>
            <person name="Maillard F."/>
            <person name="Murat C."/>
            <person name="Nolan M."/>
            <person name="Ohm R.A."/>
            <person name="Pangilinan J."/>
            <person name="Pereira M.F."/>
            <person name="Perotto S."/>
            <person name="Peter M."/>
            <person name="Pfister S."/>
            <person name="Riley R."/>
            <person name="Sitrit Y."/>
            <person name="Stielow J.B."/>
            <person name="Szollosi G."/>
            <person name="Zifcakova L."/>
            <person name="Stursova M."/>
            <person name="Spatafora J.W."/>
            <person name="Tedersoo L."/>
            <person name="Vaario L.M."/>
            <person name="Yamada A."/>
            <person name="Yan M."/>
            <person name="Wang P."/>
            <person name="Xu J."/>
            <person name="Bruns T."/>
            <person name="Baldrian P."/>
            <person name="Vilgalys R."/>
            <person name="Dunand C."/>
            <person name="Henrissat B."/>
            <person name="Grigoriev I.V."/>
            <person name="Hibbett D."/>
            <person name="Nagy L.G."/>
            <person name="Martin F.M."/>
        </authorList>
    </citation>
    <scope>NUCLEOTIDE SEQUENCE</scope>
    <source>
        <strain evidence="1">P2</strain>
    </source>
</reference>
<organism evidence="1 2">
    <name type="scientific">Thelephora ganbajun</name>
    <name type="common">Ganba fungus</name>
    <dbReference type="NCBI Taxonomy" id="370292"/>
    <lineage>
        <taxon>Eukaryota</taxon>
        <taxon>Fungi</taxon>
        <taxon>Dikarya</taxon>
        <taxon>Basidiomycota</taxon>
        <taxon>Agaricomycotina</taxon>
        <taxon>Agaricomycetes</taxon>
        <taxon>Thelephorales</taxon>
        <taxon>Thelephoraceae</taxon>
        <taxon>Thelephora</taxon>
    </lineage>
</organism>
<keyword evidence="2" id="KW-1185">Reference proteome</keyword>
<dbReference type="EMBL" id="MU117968">
    <property type="protein sequence ID" value="KAF9652480.1"/>
    <property type="molecule type" value="Genomic_DNA"/>
</dbReference>
<proteinExistence type="predicted"/>
<dbReference type="Proteomes" id="UP000886501">
    <property type="component" value="Unassembled WGS sequence"/>
</dbReference>
<gene>
    <name evidence="1" type="ORF">BDM02DRAFT_3109006</name>
</gene>
<evidence type="ECO:0000313" key="2">
    <source>
        <dbReference type="Proteomes" id="UP000886501"/>
    </source>
</evidence>
<name>A0ACB6ZRS9_THEGA</name>
<evidence type="ECO:0000313" key="1">
    <source>
        <dbReference type="EMBL" id="KAF9652480.1"/>
    </source>
</evidence>
<accession>A0ACB6ZRS9</accession>
<sequence length="250" mass="29113">MYLVFPRPRILFLVAVLALCIFSYSFYGTQRYNYLPDAPDVLPAEEIQPAQILLVSAFYPLSKSKHTHEEYTLWLSRYLSRVSTHIYFFAPPDIEPMIRRLRGNLPITLNTTYASPYDIPPLAGMREIYESMHALDPEKEIHSPELYAVWTSKTFFFDEGLRNMAKSGTKYDYAFWNDAGSFRDDQEFERWPGAYRIPEFFEIGSRLTGTPRKDLFFMPIWGSPPYSMRHWKEQDGPINTDNAISEGSIA</sequence>
<reference evidence="1" key="1">
    <citation type="submission" date="2019-10" db="EMBL/GenBank/DDBJ databases">
        <authorList>
            <consortium name="DOE Joint Genome Institute"/>
            <person name="Kuo A."/>
            <person name="Miyauchi S."/>
            <person name="Kiss E."/>
            <person name="Drula E."/>
            <person name="Kohler A."/>
            <person name="Sanchez-Garcia M."/>
            <person name="Andreopoulos B."/>
            <person name="Barry K.W."/>
            <person name="Bonito G."/>
            <person name="Buee M."/>
            <person name="Carver A."/>
            <person name="Chen C."/>
            <person name="Cichocki N."/>
            <person name="Clum A."/>
            <person name="Culley D."/>
            <person name="Crous P.W."/>
            <person name="Fauchery L."/>
            <person name="Girlanda M."/>
            <person name="Hayes R."/>
            <person name="Keri Z."/>
            <person name="Labutti K."/>
            <person name="Lipzen A."/>
            <person name="Lombard V."/>
            <person name="Magnuson J."/>
            <person name="Maillard F."/>
            <person name="Morin E."/>
            <person name="Murat C."/>
            <person name="Nolan M."/>
            <person name="Ohm R."/>
            <person name="Pangilinan J."/>
            <person name="Pereira M."/>
            <person name="Perotto S."/>
            <person name="Peter M."/>
            <person name="Riley R."/>
            <person name="Sitrit Y."/>
            <person name="Stielow B."/>
            <person name="Szollosi G."/>
            <person name="Zifcakova L."/>
            <person name="Stursova M."/>
            <person name="Spatafora J.W."/>
            <person name="Tedersoo L."/>
            <person name="Vaario L.-M."/>
            <person name="Yamada A."/>
            <person name="Yan M."/>
            <person name="Wang P."/>
            <person name="Xu J."/>
            <person name="Bruns T."/>
            <person name="Baldrian P."/>
            <person name="Vilgalys R."/>
            <person name="Henrissat B."/>
            <person name="Grigoriev I.V."/>
            <person name="Hibbett D."/>
            <person name="Nagy L.G."/>
            <person name="Martin F.M."/>
        </authorList>
    </citation>
    <scope>NUCLEOTIDE SEQUENCE</scope>
    <source>
        <strain evidence="1">P2</strain>
    </source>
</reference>
<comment type="caution">
    <text evidence="1">The sequence shown here is derived from an EMBL/GenBank/DDBJ whole genome shotgun (WGS) entry which is preliminary data.</text>
</comment>
<protein>
    <submittedName>
        <fullName evidence="1">Uncharacterized protein</fullName>
    </submittedName>
</protein>